<keyword evidence="8" id="KW-0073">Auxin biosynthesis</keyword>
<organism evidence="11 12">
    <name type="scientific">Cephalotus follicularis</name>
    <name type="common">Albany pitcher plant</name>
    <dbReference type="NCBI Taxonomy" id="3775"/>
    <lineage>
        <taxon>Eukaryota</taxon>
        <taxon>Viridiplantae</taxon>
        <taxon>Streptophyta</taxon>
        <taxon>Embryophyta</taxon>
        <taxon>Tracheophyta</taxon>
        <taxon>Spermatophyta</taxon>
        <taxon>Magnoliopsida</taxon>
        <taxon>eudicotyledons</taxon>
        <taxon>Gunneridae</taxon>
        <taxon>Pentapetalae</taxon>
        <taxon>rosids</taxon>
        <taxon>fabids</taxon>
        <taxon>Oxalidales</taxon>
        <taxon>Cephalotaceae</taxon>
        <taxon>Cephalotus</taxon>
    </lineage>
</organism>
<dbReference type="PANTHER" id="PTHR43539">
    <property type="entry name" value="FLAVIN-BINDING MONOOXYGENASE-LIKE PROTEIN (AFU_ORTHOLOGUE AFUA_4G09220)"/>
    <property type="match status" value="1"/>
</dbReference>
<keyword evidence="6" id="KW-0521">NADP</keyword>
<dbReference type="EMBL" id="BDDD01000117">
    <property type="protein sequence ID" value="GAV59545.1"/>
    <property type="molecule type" value="Genomic_DNA"/>
</dbReference>
<dbReference type="SUPFAM" id="SSF51905">
    <property type="entry name" value="FAD/NAD(P)-binding domain"/>
    <property type="match status" value="2"/>
</dbReference>
<dbReference type="InParanoid" id="A0A1Q3AV37"/>
<keyword evidence="4" id="KW-0285">Flavoprotein</keyword>
<evidence type="ECO:0000256" key="3">
    <source>
        <dbReference type="ARBA" id="ARBA00009183"/>
    </source>
</evidence>
<evidence type="ECO:0000313" key="12">
    <source>
        <dbReference type="Proteomes" id="UP000187406"/>
    </source>
</evidence>
<dbReference type="Pfam" id="PF13738">
    <property type="entry name" value="Pyr_redox_3"/>
    <property type="match status" value="1"/>
</dbReference>
<accession>A0A1Q3AV37</accession>
<dbReference type="InterPro" id="IPR000960">
    <property type="entry name" value="Flavin_mOase"/>
</dbReference>
<evidence type="ECO:0000256" key="9">
    <source>
        <dbReference type="ARBA" id="ARBA00039148"/>
    </source>
</evidence>
<comment type="similarity">
    <text evidence="3">Belongs to the FMO family.</text>
</comment>
<dbReference type="PRINTS" id="PR00469">
    <property type="entry name" value="PNDRDTASEII"/>
</dbReference>
<evidence type="ECO:0000256" key="6">
    <source>
        <dbReference type="ARBA" id="ARBA00022857"/>
    </source>
</evidence>
<dbReference type="GO" id="GO:0103075">
    <property type="term" value="F:indole-3-pyruvate monooxygenase activity"/>
    <property type="evidence" value="ECO:0007669"/>
    <property type="project" value="UniProtKB-EC"/>
</dbReference>
<dbReference type="Proteomes" id="UP000187406">
    <property type="component" value="Unassembled WGS sequence"/>
</dbReference>
<evidence type="ECO:0000256" key="1">
    <source>
        <dbReference type="ARBA" id="ARBA00001974"/>
    </source>
</evidence>
<dbReference type="InterPro" id="IPR050982">
    <property type="entry name" value="Auxin_biosynth/cation_transpt"/>
</dbReference>
<evidence type="ECO:0000256" key="5">
    <source>
        <dbReference type="ARBA" id="ARBA00022827"/>
    </source>
</evidence>
<keyword evidence="5" id="KW-0274">FAD</keyword>
<dbReference type="EC" id="1.14.13.168" evidence="9"/>
<comment type="catalytic activity">
    <reaction evidence="10">
        <text>indole-3-pyruvate + NADPH + O2 + H(+) = (indol-3-yl)acetate + CO2 + NADP(+) + H2O</text>
        <dbReference type="Rhea" id="RHEA:34331"/>
        <dbReference type="ChEBI" id="CHEBI:15377"/>
        <dbReference type="ChEBI" id="CHEBI:15378"/>
        <dbReference type="ChEBI" id="CHEBI:15379"/>
        <dbReference type="ChEBI" id="CHEBI:16526"/>
        <dbReference type="ChEBI" id="CHEBI:17640"/>
        <dbReference type="ChEBI" id="CHEBI:30854"/>
        <dbReference type="ChEBI" id="CHEBI:57783"/>
        <dbReference type="ChEBI" id="CHEBI:58349"/>
        <dbReference type="EC" id="1.14.13.168"/>
    </reaction>
</comment>
<keyword evidence="12" id="KW-1185">Reference proteome</keyword>
<protein>
    <recommendedName>
        <fullName evidence="9">indole-3-pyruvate monooxygenase</fullName>
        <ecNumber evidence="9">1.14.13.168</ecNumber>
    </recommendedName>
</protein>
<evidence type="ECO:0000256" key="10">
    <source>
        <dbReference type="ARBA" id="ARBA00047707"/>
    </source>
</evidence>
<evidence type="ECO:0000256" key="8">
    <source>
        <dbReference type="ARBA" id="ARBA00023070"/>
    </source>
</evidence>
<dbReference type="GO" id="GO:0009851">
    <property type="term" value="P:auxin biosynthetic process"/>
    <property type="evidence" value="ECO:0007669"/>
    <property type="project" value="UniProtKB-KW"/>
</dbReference>
<gene>
    <name evidence="11" type="ORF">CFOL_v3_03076</name>
</gene>
<dbReference type="OrthoDB" id="66881at2759"/>
<dbReference type="GO" id="GO:0050660">
    <property type="term" value="F:flavin adenine dinucleotide binding"/>
    <property type="evidence" value="ECO:0007669"/>
    <property type="project" value="InterPro"/>
</dbReference>
<dbReference type="PIRSF" id="PIRSF000332">
    <property type="entry name" value="FMO"/>
    <property type="match status" value="1"/>
</dbReference>
<comment type="pathway">
    <text evidence="2">Plant hormone metabolism; auxin biosynthesis.</text>
</comment>
<comment type="cofactor">
    <cofactor evidence="1">
        <name>FAD</name>
        <dbReference type="ChEBI" id="CHEBI:57692"/>
    </cofactor>
</comment>
<dbReference type="Gene3D" id="3.50.50.60">
    <property type="entry name" value="FAD/NAD(P)-binding domain"/>
    <property type="match status" value="1"/>
</dbReference>
<name>A0A1Q3AV37_CEPFO</name>
<dbReference type="InterPro" id="IPR036188">
    <property type="entry name" value="FAD/NAD-bd_sf"/>
</dbReference>
<dbReference type="AlphaFoldDB" id="A0A1Q3AV37"/>
<keyword evidence="7" id="KW-0560">Oxidoreductase</keyword>
<reference evidence="12" key="1">
    <citation type="submission" date="2016-04" db="EMBL/GenBank/DDBJ databases">
        <title>Cephalotus genome sequencing.</title>
        <authorList>
            <person name="Fukushima K."/>
            <person name="Hasebe M."/>
            <person name="Fang X."/>
        </authorList>
    </citation>
    <scope>NUCLEOTIDE SEQUENCE [LARGE SCALE GENOMIC DNA]</scope>
    <source>
        <strain evidence="12">cv. St1</strain>
    </source>
</reference>
<evidence type="ECO:0000256" key="7">
    <source>
        <dbReference type="ARBA" id="ARBA00023002"/>
    </source>
</evidence>
<dbReference type="PRINTS" id="PR00368">
    <property type="entry name" value="FADPNR"/>
</dbReference>
<dbReference type="PANTHER" id="PTHR43539:SF77">
    <property type="entry name" value="DISULFIDE OXIDOREDUCTASE_MONOOXYGENASE_OXIDOREDUCTASE"/>
    <property type="match status" value="1"/>
</dbReference>
<evidence type="ECO:0000313" key="11">
    <source>
        <dbReference type="EMBL" id="GAV59545.1"/>
    </source>
</evidence>
<comment type="caution">
    <text evidence="11">The sequence shown here is derived from an EMBL/GenBank/DDBJ whole genome shotgun (WGS) entry which is preliminary data.</text>
</comment>
<dbReference type="STRING" id="3775.A0A1Q3AV37"/>
<sequence length="382" mass="43324">MEMAVLIVGAGPSGLATSVCLRQFSIPHLILEKEDCYASLWKKRAYNRLKLHLAKEFCHLPFKPHSPSSPTYISKDGFIQYLDEYVATFNIQARYHRCVESAVYDQVSQKWQIQAKNTLSGSLENYVAKFLVVATGENSEGYIPRLRGLDNFKGEIVHSSKYKSGSEYENMEVLVVGCGNSGMEIAYDLSNFGARTSIVIRSPFHVLTKEMVRLAMSLQKYLPTSLVDFIIVWVAQFYYGDLSKYGLHRPTKGPFAIKETTGRSPVIDVGTIKRIQEKEIKVFMEISSINENNVEFKDGVEREFDAIVFATGYKSLTNNWLKDYSFLLNDEGMPRNKFPTHWKGQHGLYCAGFARRGLFGVSMDAKAIAKDINNVMVNRNDY</sequence>
<evidence type="ECO:0000256" key="2">
    <source>
        <dbReference type="ARBA" id="ARBA00004814"/>
    </source>
</evidence>
<proteinExistence type="inferred from homology"/>
<evidence type="ECO:0000256" key="4">
    <source>
        <dbReference type="ARBA" id="ARBA00022630"/>
    </source>
</evidence>
<dbReference type="GO" id="GO:0050661">
    <property type="term" value="F:NADP binding"/>
    <property type="evidence" value="ECO:0007669"/>
    <property type="project" value="InterPro"/>
</dbReference>